<name>D8SS91_SELML</name>
<dbReference type="InterPro" id="IPR017510">
    <property type="entry name" value="RtcB2"/>
</dbReference>
<dbReference type="GO" id="GO:0005525">
    <property type="term" value="F:GTP binding"/>
    <property type="evidence" value="ECO:0007669"/>
    <property type="project" value="UniProtKB-KW"/>
</dbReference>
<dbReference type="NCBIfam" id="TIGR03073">
    <property type="entry name" value="release_rtcB"/>
    <property type="match status" value="1"/>
</dbReference>
<comment type="cofactor">
    <cofactor evidence="10">
        <name>Mn(2+)</name>
        <dbReference type="ChEBI" id="CHEBI:29035"/>
    </cofactor>
    <text evidence="10">Binds 2 manganese ions per subunit.</text>
</comment>
<evidence type="ECO:0000256" key="6">
    <source>
        <dbReference type="ARBA" id="ARBA00023211"/>
    </source>
</evidence>
<protein>
    <recommendedName>
        <fullName evidence="1">3'-phosphate/5'-hydroxy nucleic acid ligase</fullName>
        <ecNumber evidence="1">6.5.1.8</ecNumber>
    </recommendedName>
</protein>
<evidence type="ECO:0000256" key="1">
    <source>
        <dbReference type="ARBA" id="ARBA00012726"/>
    </source>
</evidence>
<organism evidence="12">
    <name type="scientific">Selaginella moellendorffii</name>
    <name type="common">Spikemoss</name>
    <dbReference type="NCBI Taxonomy" id="88036"/>
    <lineage>
        <taxon>Eukaryota</taxon>
        <taxon>Viridiplantae</taxon>
        <taxon>Streptophyta</taxon>
        <taxon>Embryophyta</taxon>
        <taxon>Tracheophyta</taxon>
        <taxon>Lycopodiopsida</taxon>
        <taxon>Selaginellales</taxon>
        <taxon>Selaginellaceae</taxon>
        <taxon>Selaginella</taxon>
    </lineage>
</organism>
<dbReference type="InterPro" id="IPR036025">
    <property type="entry name" value="RtcB-like_sf"/>
</dbReference>
<dbReference type="KEGG" id="smo:SELMODRAFT_2870"/>
<feature type="binding site" evidence="10">
    <location>
        <position position="54"/>
    </location>
    <ligand>
        <name>Mn(2+)</name>
        <dbReference type="ChEBI" id="CHEBI:29035"/>
        <label>1</label>
    </ligand>
</feature>
<feature type="binding site" evidence="9">
    <location>
        <position position="259"/>
    </location>
    <ligand>
        <name>GMP</name>
        <dbReference type="ChEBI" id="CHEBI:58115"/>
    </ligand>
</feature>
<dbReference type="HOGENOM" id="CLU_022279_3_0_1"/>
<feature type="binding site" evidence="10">
    <location>
        <position position="221"/>
    </location>
    <ligand>
        <name>Mn(2+)</name>
        <dbReference type="ChEBI" id="CHEBI:29035"/>
        <label>2</label>
    </ligand>
</feature>
<gene>
    <name evidence="11" type="ORF">SELMODRAFT_2870</name>
</gene>
<feature type="binding site" evidence="9">
    <location>
        <begin position="277"/>
        <end position="280"/>
    </location>
    <ligand>
        <name>GMP</name>
        <dbReference type="ChEBI" id="CHEBI:58115"/>
    </ligand>
</feature>
<evidence type="ECO:0000256" key="3">
    <source>
        <dbReference type="ARBA" id="ARBA00022723"/>
    </source>
</evidence>
<keyword evidence="2" id="KW-0436">Ligase</keyword>
<dbReference type="AlphaFoldDB" id="D8SS91"/>
<reference evidence="11 12" key="1">
    <citation type="journal article" date="2011" name="Science">
        <title>The Selaginella genome identifies genetic changes associated with the evolution of vascular plants.</title>
        <authorList>
            <person name="Banks J.A."/>
            <person name="Nishiyama T."/>
            <person name="Hasebe M."/>
            <person name="Bowman J.L."/>
            <person name="Gribskov M."/>
            <person name="dePamphilis C."/>
            <person name="Albert V.A."/>
            <person name="Aono N."/>
            <person name="Aoyama T."/>
            <person name="Ambrose B.A."/>
            <person name="Ashton N.W."/>
            <person name="Axtell M.J."/>
            <person name="Barker E."/>
            <person name="Barker M.S."/>
            <person name="Bennetzen J.L."/>
            <person name="Bonawitz N.D."/>
            <person name="Chapple C."/>
            <person name="Cheng C."/>
            <person name="Correa L.G."/>
            <person name="Dacre M."/>
            <person name="DeBarry J."/>
            <person name="Dreyer I."/>
            <person name="Elias M."/>
            <person name="Engstrom E.M."/>
            <person name="Estelle M."/>
            <person name="Feng L."/>
            <person name="Finet C."/>
            <person name="Floyd S.K."/>
            <person name="Frommer W.B."/>
            <person name="Fujita T."/>
            <person name="Gramzow L."/>
            <person name="Gutensohn M."/>
            <person name="Harholt J."/>
            <person name="Hattori M."/>
            <person name="Heyl A."/>
            <person name="Hirai T."/>
            <person name="Hiwatashi Y."/>
            <person name="Ishikawa M."/>
            <person name="Iwata M."/>
            <person name="Karol K.G."/>
            <person name="Koehler B."/>
            <person name="Kolukisaoglu U."/>
            <person name="Kubo M."/>
            <person name="Kurata T."/>
            <person name="Lalonde S."/>
            <person name="Li K."/>
            <person name="Li Y."/>
            <person name="Litt A."/>
            <person name="Lyons E."/>
            <person name="Manning G."/>
            <person name="Maruyama T."/>
            <person name="Michael T.P."/>
            <person name="Mikami K."/>
            <person name="Miyazaki S."/>
            <person name="Morinaga S."/>
            <person name="Murata T."/>
            <person name="Mueller-Roeber B."/>
            <person name="Nelson D.R."/>
            <person name="Obara M."/>
            <person name="Oguri Y."/>
            <person name="Olmstead R.G."/>
            <person name="Onodera N."/>
            <person name="Petersen B.L."/>
            <person name="Pils B."/>
            <person name="Prigge M."/>
            <person name="Rensing S.A."/>
            <person name="Riano-Pachon D.M."/>
            <person name="Roberts A.W."/>
            <person name="Sato Y."/>
            <person name="Scheller H.V."/>
            <person name="Schulz B."/>
            <person name="Schulz C."/>
            <person name="Shakirov E.V."/>
            <person name="Shibagaki N."/>
            <person name="Shinohara N."/>
            <person name="Shippen D.E."/>
            <person name="Soerensen I."/>
            <person name="Sotooka R."/>
            <person name="Sugimoto N."/>
            <person name="Sugita M."/>
            <person name="Sumikawa N."/>
            <person name="Tanurdzic M."/>
            <person name="Theissen G."/>
            <person name="Ulvskov P."/>
            <person name="Wakazuki S."/>
            <person name="Weng J.K."/>
            <person name="Willats W.W."/>
            <person name="Wipf D."/>
            <person name="Wolf P.G."/>
            <person name="Yang L."/>
            <person name="Zimmer A.D."/>
            <person name="Zhu Q."/>
            <person name="Mitros T."/>
            <person name="Hellsten U."/>
            <person name="Loque D."/>
            <person name="Otillar R."/>
            <person name="Salamov A."/>
            <person name="Schmutz J."/>
            <person name="Shapiro H."/>
            <person name="Lindquist E."/>
            <person name="Lucas S."/>
            <person name="Rokhsar D."/>
            <person name="Grigoriev I.V."/>
        </authorList>
    </citation>
    <scope>NUCLEOTIDE SEQUENCE [LARGE SCALE GENOMIC DNA]</scope>
</reference>
<dbReference type="Proteomes" id="UP000001514">
    <property type="component" value="Unassembled WGS sequence"/>
</dbReference>
<evidence type="ECO:0000256" key="5">
    <source>
        <dbReference type="ARBA" id="ARBA00023134"/>
    </source>
</evidence>
<dbReference type="GO" id="GO:0006388">
    <property type="term" value="P:tRNA splicing, via endonucleolytic cleavage and ligation"/>
    <property type="evidence" value="ECO:0000318"/>
    <property type="project" value="GO_Central"/>
</dbReference>
<dbReference type="OrthoDB" id="10249697at2759"/>
<dbReference type="InterPro" id="IPR001233">
    <property type="entry name" value="RtcB"/>
</dbReference>
<dbReference type="NCBIfam" id="NF007153">
    <property type="entry name" value="PRK09588.1"/>
    <property type="match status" value="1"/>
</dbReference>
<dbReference type="EC" id="6.5.1.8" evidence="1"/>
<dbReference type="InParanoid" id="D8SS91"/>
<evidence type="ECO:0000256" key="2">
    <source>
        <dbReference type="ARBA" id="ARBA00022598"/>
    </source>
</evidence>
<feature type="binding site" evidence="9">
    <location>
        <begin position="119"/>
        <end position="123"/>
    </location>
    <ligand>
        <name>GMP</name>
        <dbReference type="ChEBI" id="CHEBI:58115"/>
    </ligand>
</feature>
<feature type="non-terminal residue" evidence="11">
    <location>
        <position position="1"/>
    </location>
</feature>
<feature type="binding site" evidence="10">
    <location>
        <position position="151"/>
    </location>
    <ligand>
        <name>Mn(2+)</name>
        <dbReference type="ChEBI" id="CHEBI:29035"/>
        <label>2</label>
    </ligand>
</feature>
<sequence length="360" mass="38997">FVERLAIDQLEQVARLPGVVKAVGMPDLHPSDHYPIGAAIESEECIYPVLIGGDVGCGMALFQTTLSSSTRPKRICDKLQGIEGRWKDGSLSEWLAKNGISASSSTPFDESLGTIGGGNHFAEIQQVERVEDPVSFSALGLHEDKLVLLVHSGSRGLGKHIAHSQPVQLRENTPEFDAYMQQHNYACNWARTNRDLIAHRIMTCLSSDPDASASKVLDIWHNNVTNKEIDSRSVWLHRKGAAPSDQGAVVIPGSRGSFSYLVMPVGDQRENSFSLAHGAGRSLTRGVALTRMKNKASTVNAAAAALQETRLGGRVICEDVNLLFEEAPEAYKDVDAVVGELVGCGIIKVVAVYRPVVTYK</sequence>
<dbReference type="Gramene" id="EFJ12695">
    <property type="protein sequence ID" value="EFJ12695"/>
    <property type="gene ID" value="SELMODRAFT_2870"/>
</dbReference>
<dbReference type="eggNOG" id="KOG3833">
    <property type="taxonomic scope" value="Eukaryota"/>
</dbReference>
<evidence type="ECO:0000256" key="4">
    <source>
        <dbReference type="ARBA" id="ARBA00022741"/>
    </source>
</evidence>
<dbReference type="Pfam" id="PF01139">
    <property type="entry name" value="RtcB"/>
    <property type="match status" value="2"/>
</dbReference>
<keyword evidence="4 9" id="KW-0547">Nucleotide-binding</keyword>
<evidence type="ECO:0000256" key="9">
    <source>
        <dbReference type="PIRSR" id="PIRSR601233-2"/>
    </source>
</evidence>
<dbReference type="EMBL" id="GL377637">
    <property type="protein sequence ID" value="EFJ12695.1"/>
    <property type="molecule type" value="Genomic_DNA"/>
</dbReference>
<dbReference type="OMA" id="QTRGVEC"/>
<evidence type="ECO:0000256" key="8">
    <source>
        <dbReference type="PIRSR" id="PIRSR601233-1"/>
    </source>
</evidence>
<keyword evidence="3 10" id="KW-0479">Metal-binding</keyword>
<comment type="catalytic activity">
    <reaction evidence="7">
        <text>a 3'-end 3'-phospho-ribonucleotide-RNA + a 5'-end dephospho-ribonucleoside-RNA + GTP = a ribonucleotidyl-ribonucleotide-RNA + GMP + diphosphate</text>
        <dbReference type="Rhea" id="RHEA:68076"/>
        <dbReference type="Rhea" id="RHEA-COMP:10463"/>
        <dbReference type="Rhea" id="RHEA-COMP:13936"/>
        <dbReference type="Rhea" id="RHEA-COMP:17355"/>
        <dbReference type="ChEBI" id="CHEBI:33019"/>
        <dbReference type="ChEBI" id="CHEBI:37565"/>
        <dbReference type="ChEBI" id="CHEBI:58115"/>
        <dbReference type="ChEBI" id="CHEBI:83062"/>
        <dbReference type="ChEBI" id="CHEBI:138284"/>
        <dbReference type="ChEBI" id="CHEBI:173118"/>
        <dbReference type="EC" id="6.5.1.8"/>
    </reaction>
</comment>
<accession>D8SS91</accession>
<evidence type="ECO:0000313" key="12">
    <source>
        <dbReference type="Proteomes" id="UP000001514"/>
    </source>
</evidence>
<dbReference type="PANTHER" id="PTHR11118">
    <property type="entry name" value="RNA-SPLICING LIGASE RTCB HOMOLOG"/>
    <property type="match status" value="1"/>
</dbReference>
<keyword evidence="5 9" id="KW-0342">GTP-binding</keyword>
<dbReference type="SUPFAM" id="SSF103365">
    <property type="entry name" value="Hypothetical protein PH1602"/>
    <property type="match status" value="1"/>
</dbReference>
<feature type="binding site" evidence="9">
    <location>
        <begin position="221"/>
        <end position="222"/>
    </location>
    <ligand>
        <name>GMP</name>
        <dbReference type="ChEBI" id="CHEBI:58115"/>
    </ligand>
</feature>
<dbReference type="PANTHER" id="PTHR11118:SF1">
    <property type="entry name" value="RNA-SPLICING LIGASE RTCB HOMOLOG"/>
    <property type="match status" value="1"/>
</dbReference>
<keyword evidence="12" id="KW-1185">Reference proteome</keyword>
<feature type="active site" description="GMP-histidine intermediate" evidence="8">
    <location>
        <position position="277"/>
    </location>
</feature>
<dbReference type="GO" id="GO:0170057">
    <property type="term" value="F:RNA ligase (GTP) activity"/>
    <property type="evidence" value="ECO:0000318"/>
    <property type="project" value="GO_Central"/>
</dbReference>
<feature type="binding site" evidence="10">
    <location>
        <position position="120"/>
    </location>
    <ligand>
        <name>Mn(2+)</name>
        <dbReference type="ChEBI" id="CHEBI:29035"/>
        <label>1</label>
    </ligand>
</feature>
<dbReference type="Gene3D" id="3.90.1860.10">
    <property type="entry name" value="tRNA-splicing ligase RtcB"/>
    <property type="match status" value="1"/>
</dbReference>
<dbReference type="GO" id="GO:0046872">
    <property type="term" value="F:metal ion binding"/>
    <property type="evidence" value="ECO:0007669"/>
    <property type="project" value="UniProtKB-KW"/>
</dbReference>
<evidence type="ECO:0000313" key="11">
    <source>
        <dbReference type="EMBL" id="EFJ12695.1"/>
    </source>
</evidence>
<feature type="non-terminal residue" evidence="11">
    <location>
        <position position="360"/>
    </location>
</feature>
<evidence type="ECO:0000256" key="10">
    <source>
        <dbReference type="PIRSR" id="PIRSR601233-3"/>
    </source>
</evidence>
<evidence type="ECO:0000256" key="7">
    <source>
        <dbReference type="ARBA" id="ARBA00047746"/>
    </source>
</evidence>
<proteinExistence type="predicted"/>
<keyword evidence="6 10" id="KW-0464">Manganese</keyword>
<dbReference type="STRING" id="88036.D8SS91"/>